<feature type="chain" id="PRO_5037070733" description="Outer membrane protein beta-barrel domain-containing protein" evidence="1">
    <location>
        <begin position="20"/>
        <end position="231"/>
    </location>
</feature>
<dbReference type="EMBL" id="JAFMYV010000001">
    <property type="protein sequence ID" value="MBO0935422.1"/>
    <property type="molecule type" value="Genomic_DNA"/>
</dbReference>
<dbReference type="Proteomes" id="UP000664034">
    <property type="component" value="Unassembled WGS sequence"/>
</dbReference>
<accession>A0A939JZV0</accession>
<dbReference type="AlphaFoldDB" id="A0A939JZV0"/>
<feature type="signal peptide" evidence="1">
    <location>
        <begin position="1"/>
        <end position="19"/>
    </location>
</feature>
<evidence type="ECO:0000256" key="1">
    <source>
        <dbReference type="SAM" id="SignalP"/>
    </source>
</evidence>
<name>A0A939JZV0_9BACT</name>
<dbReference type="RefSeq" id="WP_207362976.1">
    <property type="nucleotide sequence ID" value="NZ_JAFMYV010000001.1"/>
</dbReference>
<proteinExistence type="predicted"/>
<organism evidence="2 3">
    <name type="scientific">Fibrella rubiginis</name>
    <dbReference type="NCBI Taxonomy" id="2817060"/>
    <lineage>
        <taxon>Bacteria</taxon>
        <taxon>Pseudomonadati</taxon>
        <taxon>Bacteroidota</taxon>
        <taxon>Cytophagia</taxon>
        <taxon>Cytophagales</taxon>
        <taxon>Spirosomataceae</taxon>
        <taxon>Fibrella</taxon>
    </lineage>
</organism>
<evidence type="ECO:0000313" key="2">
    <source>
        <dbReference type="EMBL" id="MBO0935422.1"/>
    </source>
</evidence>
<protein>
    <recommendedName>
        <fullName evidence="4">Outer membrane protein beta-barrel domain-containing protein</fullName>
    </recommendedName>
</protein>
<gene>
    <name evidence="2" type="ORF">J2I47_02565</name>
</gene>
<keyword evidence="3" id="KW-1185">Reference proteome</keyword>
<keyword evidence="1" id="KW-0732">Signal</keyword>
<comment type="caution">
    <text evidence="2">The sequence shown here is derived from an EMBL/GenBank/DDBJ whole genome shotgun (WGS) entry which is preliminary data.</text>
</comment>
<sequence length="231" mass="24549">MKMLLPFLFLTTCLSPTLAQTGRVTGGAGFFRMGYASLHRVGQTLDQFSSTGQYGLSNDFICIGGEGYARLNKYILGGGGFGMMAHGMGSPTYHAEPFGGGGYLYAGRLVVDTHRFWLYPTAGAGLTVIGLTQRQQIGTSTQESSVTLPNVALQVGVGADWMPVAFGEGDGYGGLLLGMRAGYQISPSSSGWQSTGDVPSDRPRYATNGFFVTMTIGVGGFRYAQPKRVIY</sequence>
<evidence type="ECO:0000313" key="3">
    <source>
        <dbReference type="Proteomes" id="UP000664034"/>
    </source>
</evidence>
<evidence type="ECO:0008006" key="4">
    <source>
        <dbReference type="Google" id="ProtNLM"/>
    </source>
</evidence>
<reference evidence="2" key="1">
    <citation type="submission" date="2021-03" db="EMBL/GenBank/DDBJ databases">
        <title>Fibrella sp. HMF5335 genome sequencing and assembly.</title>
        <authorList>
            <person name="Kang H."/>
            <person name="Kim H."/>
            <person name="Bae S."/>
            <person name="Joh K."/>
        </authorList>
    </citation>
    <scope>NUCLEOTIDE SEQUENCE</scope>
    <source>
        <strain evidence="2">HMF5335</strain>
    </source>
</reference>